<dbReference type="PANTHER" id="PTHR10091:SF0">
    <property type="entry name" value="GALACTOSE MUTAROTASE"/>
    <property type="match status" value="1"/>
</dbReference>
<dbReference type="Gene3D" id="2.70.98.10">
    <property type="match status" value="1"/>
</dbReference>
<dbReference type="STRING" id="543379.A0A232F9K6"/>
<comment type="pathway">
    <text evidence="2">Carbohydrate metabolism; galactose metabolism.</text>
</comment>
<comment type="function">
    <text evidence="5">Mutarotase that catalyzes the interconversion of beta-D-galactose and alpha-D-galactose during galactose metabolism. Beta-D-galactose is metabolized in the liver into glucose 1-phosphate, the primary metabolic fuel, by the action of four enzymes that constitute the Leloir pathway: GALM, GALK1 (galactokinase), GALT (galactose-1-phosphate uridylyltransferase) and GALE (UDP-galactose-4'-epimerase). Involved in the maintenance of the equilibrium between the beta- and alpha-anomers of galactose, therefore ensuring a sufficient supply of the alpha-anomer for GALK1. Also active on D-glucose although shows a preference for galactose over glucose.</text>
</comment>
<evidence type="ECO:0000256" key="6">
    <source>
        <dbReference type="SAM" id="MobiDB-lite"/>
    </source>
</evidence>
<dbReference type="InterPro" id="IPR011013">
    <property type="entry name" value="Gal_mutarotase_sf_dom"/>
</dbReference>
<dbReference type="InterPro" id="IPR014718">
    <property type="entry name" value="GH-type_carb-bd"/>
</dbReference>
<dbReference type="GO" id="GO:0033499">
    <property type="term" value="P:galactose catabolic process via UDP-galactose, Leloir pathway"/>
    <property type="evidence" value="ECO:0007669"/>
    <property type="project" value="TreeGrafter"/>
</dbReference>
<gene>
    <name evidence="7" type="ORF">TSAR_010353</name>
</gene>
<evidence type="ECO:0000256" key="2">
    <source>
        <dbReference type="ARBA" id="ARBA00004947"/>
    </source>
</evidence>
<reference evidence="7 8" key="1">
    <citation type="journal article" date="2017" name="Curr. Biol.">
        <title>The Evolution of Venom by Co-option of Single-Copy Genes.</title>
        <authorList>
            <person name="Martinson E.O."/>
            <person name="Mrinalini"/>
            <person name="Kelkar Y.D."/>
            <person name="Chang C.H."/>
            <person name="Werren J.H."/>
        </authorList>
    </citation>
    <scope>NUCLEOTIDE SEQUENCE [LARGE SCALE GENOMIC DNA]</scope>
    <source>
        <strain evidence="7 8">Alberta</strain>
        <tissue evidence="7">Whole body</tissue>
    </source>
</reference>
<comment type="caution">
    <text evidence="7">The sequence shown here is derived from an EMBL/GenBank/DDBJ whole genome shotgun (WGS) entry which is preliminary data.</text>
</comment>
<sequence>MAAKRSSSASLDSAHWKKAKFENFDELRHRLIANKQFGKENVDLLNYQDENRYPLKDSKFPRTSKRYPFNNRQANKRGNRNRHLASPIQVWEHDVSGRTKNFGNDLYNREDHPDTRQNFWHQSFSRDESSFHPLYRELDAARNRLVSWDDYRIWSNELTRFHYGEPFYPILDFYAVMNTLSRYNHRRMFNEPTNFNFNHMQTVDAIHQTTFEQSNASSQVMPLGYRTSPYGSAHQFEPVKSSPAVAAPVQASNLDPMELFEKLVEYGIVPKPNTEEKKPEEEIRNDLTKKMFDTFFQPGTEQYLYLLRCTENPAALIELHSGKQCGECGVRFPIDREETDSYKDHLDWHFRQNRKRKYCWARNGTLDSRLWYSRKNDWIQLGKIEDFEKIRGMMLMMDAKKQEPSVPIMSFDDDAICNLCKESFEQFFNDADDGWHVRPAVAYKGQNYHPRCIEDYKRELERPASTPCISIKEENIEGICEKNEIEDTTDEKNGTAEEKESVTLSEAEKRFIAGTASSTHIVMKSSIDGNAMFESAAIPSIPVPPAKIQMNCATNISTPSNKTDEWNKENKMPAESPLEVEPMKLLLVPASVKPSLQGKKLRKLPTVEKGVELTGLCSVIISLKTVGYLKNRYIGRIVDQISNPQGTIGDPSSSKISGCSFDTSNWDSYILGERVVRDISVVIVMTHVSRGSSFGDLLTQVTYSWTDEQKLHVEISAVTTKPRCVDIGLCSVFNLAGHGMGPEELRKHMVTVNADRWTPICIKSRLPTGCIEDVQKTIYDLQCPTWLSSKRLRKVPGGGFNHNFCINSPSDRWCYRFHARLQHPESGRFLEVYSNHPAMRVYTANDLPDLEKVWPPDLDDEGMNANLIRESRDKIIGKDGLLYKRHGGVALIPQGYPCALNHANFPLNILHPGKVYVHKITYDFGDLNQKDIVRLNEPVSMSIHV</sequence>
<evidence type="ECO:0000256" key="3">
    <source>
        <dbReference type="ARBA" id="ARBA00021023"/>
    </source>
</evidence>
<evidence type="ECO:0000256" key="1">
    <source>
        <dbReference type="ARBA" id="ARBA00001712"/>
    </source>
</evidence>
<dbReference type="GO" id="GO:0006006">
    <property type="term" value="P:glucose metabolic process"/>
    <property type="evidence" value="ECO:0007669"/>
    <property type="project" value="TreeGrafter"/>
</dbReference>
<protein>
    <recommendedName>
        <fullName evidence="3">Galactose mutarotase</fullName>
    </recommendedName>
    <alternativeName>
        <fullName evidence="4">Aldose 1-epimerase</fullName>
    </alternativeName>
</protein>
<dbReference type="UniPathway" id="UPA00214"/>
<dbReference type="GO" id="GO:0004034">
    <property type="term" value="F:aldose 1-epimerase activity"/>
    <property type="evidence" value="ECO:0007669"/>
    <property type="project" value="UniProtKB-EC"/>
</dbReference>
<name>A0A232F9K6_9HYME</name>
<dbReference type="AlphaFoldDB" id="A0A232F9K6"/>
<evidence type="ECO:0000256" key="5">
    <source>
        <dbReference type="ARBA" id="ARBA00045743"/>
    </source>
</evidence>
<dbReference type="OrthoDB" id="343582at2759"/>
<dbReference type="Pfam" id="PF01263">
    <property type="entry name" value="Aldose_epim"/>
    <property type="match status" value="1"/>
</dbReference>
<keyword evidence="8" id="KW-1185">Reference proteome</keyword>
<organism evidence="7 8">
    <name type="scientific">Trichomalopsis sarcophagae</name>
    <dbReference type="NCBI Taxonomy" id="543379"/>
    <lineage>
        <taxon>Eukaryota</taxon>
        <taxon>Metazoa</taxon>
        <taxon>Ecdysozoa</taxon>
        <taxon>Arthropoda</taxon>
        <taxon>Hexapoda</taxon>
        <taxon>Insecta</taxon>
        <taxon>Pterygota</taxon>
        <taxon>Neoptera</taxon>
        <taxon>Endopterygota</taxon>
        <taxon>Hymenoptera</taxon>
        <taxon>Apocrita</taxon>
        <taxon>Proctotrupomorpha</taxon>
        <taxon>Chalcidoidea</taxon>
        <taxon>Pteromalidae</taxon>
        <taxon>Pteromalinae</taxon>
        <taxon>Trichomalopsis</taxon>
    </lineage>
</organism>
<evidence type="ECO:0000313" key="8">
    <source>
        <dbReference type="Proteomes" id="UP000215335"/>
    </source>
</evidence>
<feature type="region of interest" description="Disordered" evidence="6">
    <location>
        <begin position="55"/>
        <end position="81"/>
    </location>
</feature>
<dbReference type="EMBL" id="NNAY01000682">
    <property type="protein sequence ID" value="OXU26997.1"/>
    <property type="molecule type" value="Genomic_DNA"/>
</dbReference>
<accession>A0A232F9K6</accession>
<dbReference type="SUPFAM" id="SSF74650">
    <property type="entry name" value="Galactose mutarotase-like"/>
    <property type="match status" value="1"/>
</dbReference>
<dbReference type="Proteomes" id="UP000215335">
    <property type="component" value="Unassembled WGS sequence"/>
</dbReference>
<evidence type="ECO:0000256" key="4">
    <source>
        <dbReference type="ARBA" id="ARBA00032729"/>
    </source>
</evidence>
<dbReference type="PANTHER" id="PTHR10091">
    <property type="entry name" value="ALDOSE-1-EPIMERASE"/>
    <property type="match status" value="1"/>
</dbReference>
<dbReference type="GO" id="GO:0030246">
    <property type="term" value="F:carbohydrate binding"/>
    <property type="evidence" value="ECO:0007669"/>
    <property type="project" value="InterPro"/>
</dbReference>
<evidence type="ECO:0000313" key="7">
    <source>
        <dbReference type="EMBL" id="OXU26997.1"/>
    </source>
</evidence>
<comment type="catalytic activity">
    <reaction evidence="1">
        <text>alpha-D-galactose = beta-D-galactose</text>
        <dbReference type="Rhea" id="RHEA:28675"/>
        <dbReference type="ChEBI" id="CHEBI:27667"/>
        <dbReference type="ChEBI" id="CHEBI:28061"/>
        <dbReference type="EC" id="5.1.3.3"/>
    </reaction>
    <physiologicalReaction direction="right-to-left" evidence="1">
        <dbReference type="Rhea" id="RHEA:28677"/>
    </physiologicalReaction>
</comment>
<proteinExistence type="predicted"/>
<dbReference type="InterPro" id="IPR008183">
    <property type="entry name" value="Aldose_1/G6P_1-epimerase"/>
</dbReference>